<dbReference type="EMBL" id="DVHF01000004">
    <property type="protein sequence ID" value="HIR56086.1"/>
    <property type="molecule type" value="Genomic_DNA"/>
</dbReference>
<reference evidence="2" key="2">
    <citation type="journal article" date="2021" name="PeerJ">
        <title>Extensive microbial diversity within the chicken gut microbiome revealed by metagenomics and culture.</title>
        <authorList>
            <person name="Gilroy R."/>
            <person name="Ravi A."/>
            <person name="Getino M."/>
            <person name="Pursley I."/>
            <person name="Horton D.L."/>
            <person name="Alikhan N.F."/>
            <person name="Baker D."/>
            <person name="Gharbi K."/>
            <person name="Hall N."/>
            <person name="Watson M."/>
            <person name="Adriaenssens E.M."/>
            <person name="Foster-Nyarko E."/>
            <person name="Jarju S."/>
            <person name="Secka A."/>
            <person name="Antonio M."/>
            <person name="Oren A."/>
            <person name="Chaudhuri R.R."/>
            <person name="La Ragione R."/>
            <person name="Hildebrand F."/>
            <person name="Pallen M.J."/>
        </authorList>
    </citation>
    <scope>NUCLEOTIDE SEQUENCE</scope>
    <source>
        <strain evidence="2">ChiSjej1B19-7085</strain>
    </source>
</reference>
<evidence type="ECO:0000313" key="3">
    <source>
        <dbReference type="Proteomes" id="UP000886785"/>
    </source>
</evidence>
<dbReference type="Pfam" id="PF03237">
    <property type="entry name" value="Terminase_6N"/>
    <property type="match status" value="1"/>
</dbReference>
<dbReference type="NCBIfam" id="TIGR01547">
    <property type="entry name" value="phage_term_2"/>
    <property type="match status" value="1"/>
</dbReference>
<dbReference type="InterPro" id="IPR006437">
    <property type="entry name" value="Phage_terminase_lsu"/>
</dbReference>
<organism evidence="2 3">
    <name type="scientific">Candidatus Gallacutalibacter pullicola</name>
    <dbReference type="NCBI Taxonomy" id="2840830"/>
    <lineage>
        <taxon>Bacteria</taxon>
        <taxon>Bacillati</taxon>
        <taxon>Bacillota</taxon>
        <taxon>Clostridia</taxon>
        <taxon>Eubacteriales</taxon>
        <taxon>Candidatus Gallacutalibacter</taxon>
    </lineage>
</organism>
<dbReference type="AlphaFoldDB" id="A0A9D1DNI1"/>
<protein>
    <submittedName>
        <fullName evidence="2">PBSX family phage terminase large subunit</fullName>
    </submittedName>
</protein>
<evidence type="ECO:0000256" key="1">
    <source>
        <dbReference type="SAM" id="MobiDB-lite"/>
    </source>
</evidence>
<sequence>MSFQRFSARQMQALSWWCPGSPHEGKSALICDGAVRSGKTVCMGVSFIAWAMFRFDSQSFALCGKTIRSLRRNLVDSLLPLLTDLGFSCAPHLSENYVDVSCTGRSNRFYLFGGRDEGSPALIQGMTLAGVLLDEVALMPRSFVEQALARCSVEGSTFWFNCNPEHPQHWFYREWICKAGEKNALYLHFRMEDNPSLSPRMIARYERLYSGTFYERFVLGRWTAPQGLVYPFMTEDQFCGVPDGPFEEFQISCDYGTVNPSSFGLWARKDSVWYRIQEYYFDSRREGYQKTDEEHYRGLEDLAGNRPIALVLADPSAASFLETIRRHGRFRVLPAQNDVADGIRLTASALKEGRLRICRTCTDAIREFSLYRWNDAAQKDVPVKENDHAMDDIRYFAAHLSAEPSAFFAAALPRQGPPRPLDPRQGLQPARRPSPFVTS</sequence>
<dbReference type="Gene3D" id="3.40.50.300">
    <property type="entry name" value="P-loop containing nucleotide triphosphate hydrolases"/>
    <property type="match status" value="1"/>
</dbReference>
<accession>A0A9D1DNI1</accession>
<comment type="caution">
    <text evidence="2">The sequence shown here is derived from an EMBL/GenBank/DDBJ whole genome shotgun (WGS) entry which is preliminary data.</text>
</comment>
<dbReference type="Gene3D" id="3.30.420.280">
    <property type="match status" value="1"/>
</dbReference>
<dbReference type="InterPro" id="IPR027417">
    <property type="entry name" value="P-loop_NTPase"/>
</dbReference>
<reference evidence="2" key="1">
    <citation type="submission" date="2020-10" db="EMBL/GenBank/DDBJ databases">
        <authorList>
            <person name="Gilroy R."/>
        </authorList>
    </citation>
    <scope>NUCLEOTIDE SEQUENCE</scope>
    <source>
        <strain evidence="2">ChiSjej1B19-7085</strain>
    </source>
</reference>
<name>A0A9D1DNI1_9FIRM</name>
<proteinExistence type="predicted"/>
<gene>
    <name evidence="2" type="ORF">IAA54_00290</name>
</gene>
<evidence type="ECO:0000313" key="2">
    <source>
        <dbReference type="EMBL" id="HIR56086.1"/>
    </source>
</evidence>
<dbReference type="Proteomes" id="UP000886785">
    <property type="component" value="Unassembled WGS sequence"/>
</dbReference>
<feature type="region of interest" description="Disordered" evidence="1">
    <location>
        <begin position="411"/>
        <end position="439"/>
    </location>
</feature>